<keyword evidence="4 7" id="KW-0472">Membrane</keyword>
<dbReference type="InterPro" id="IPR052337">
    <property type="entry name" value="SAT4-like"/>
</dbReference>
<evidence type="ECO:0000256" key="1">
    <source>
        <dbReference type="ARBA" id="ARBA00004141"/>
    </source>
</evidence>
<evidence type="ECO:0000256" key="4">
    <source>
        <dbReference type="ARBA" id="ARBA00023136"/>
    </source>
</evidence>
<dbReference type="AlphaFoldDB" id="A0A8H6FQ83"/>
<feature type="compositionally biased region" description="Basic residues" evidence="6">
    <location>
        <begin position="359"/>
        <end position="371"/>
    </location>
</feature>
<feature type="compositionally biased region" description="Polar residues" evidence="6">
    <location>
        <begin position="436"/>
        <end position="445"/>
    </location>
</feature>
<dbReference type="GeneID" id="59290737"/>
<evidence type="ECO:0000256" key="6">
    <source>
        <dbReference type="SAM" id="MobiDB-lite"/>
    </source>
</evidence>
<keyword evidence="2 7" id="KW-0812">Transmembrane</keyword>
<dbReference type="PANTHER" id="PTHR33048">
    <property type="entry name" value="PTH11-LIKE INTEGRAL MEMBRANE PROTEIN (AFU_ORTHOLOGUE AFUA_5G11245)"/>
    <property type="match status" value="1"/>
</dbReference>
<dbReference type="Pfam" id="PF20684">
    <property type="entry name" value="Fung_rhodopsin"/>
    <property type="match status" value="1"/>
</dbReference>
<feature type="compositionally biased region" description="Low complexity" evidence="6">
    <location>
        <begin position="469"/>
        <end position="480"/>
    </location>
</feature>
<feature type="compositionally biased region" description="Polar residues" evidence="6">
    <location>
        <begin position="374"/>
        <end position="398"/>
    </location>
</feature>
<evidence type="ECO:0000256" key="3">
    <source>
        <dbReference type="ARBA" id="ARBA00022989"/>
    </source>
</evidence>
<evidence type="ECO:0000313" key="9">
    <source>
        <dbReference type="EMBL" id="KAF6232646.1"/>
    </source>
</evidence>
<reference evidence="9 10" key="1">
    <citation type="journal article" date="2020" name="Genomics">
        <title>Complete, high-quality genomes from long-read metagenomic sequencing of two wolf lichen thalli reveals enigmatic genome architecture.</title>
        <authorList>
            <person name="McKenzie S.K."/>
            <person name="Walston R.F."/>
            <person name="Allen J.L."/>
        </authorList>
    </citation>
    <scope>NUCLEOTIDE SEQUENCE [LARGE SCALE GENOMIC DNA]</scope>
    <source>
        <strain evidence="9">WasteWater2</strain>
    </source>
</reference>
<dbReference type="InterPro" id="IPR049326">
    <property type="entry name" value="Rhodopsin_dom_fungi"/>
</dbReference>
<dbReference type="PANTHER" id="PTHR33048:SF129">
    <property type="entry name" value="INTEGRAL MEMBRANE PROTEIN-RELATED"/>
    <property type="match status" value="1"/>
</dbReference>
<feature type="transmembrane region" description="Helical" evidence="7">
    <location>
        <begin position="89"/>
        <end position="115"/>
    </location>
</feature>
<feature type="region of interest" description="Disordered" evidence="6">
    <location>
        <begin position="353"/>
        <end position="493"/>
    </location>
</feature>
<proteinExistence type="inferred from homology"/>
<protein>
    <recommendedName>
        <fullName evidence="8">Rhodopsin domain-containing protein</fullName>
    </recommendedName>
</protein>
<feature type="compositionally biased region" description="Low complexity" evidence="6">
    <location>
        <begin position="405"/>
        <end position="435"/>
    </location>
</feature>
<feature type="domain" description="Rhodopsin" evidence="8">
    <location>
        <begin position="32"/>
        <end position="270"/>
    </location>
</feature>
<comment type="subcellular location">
    <subcellularLocation>
        <location evidence="1">Membrane</location>
        <topology evidence="1">Multi-pass membrane protein</topology>
    </subcellularLocation>
</comment>
<name>A0A8H6FQ83_9LECA</name>
<dbReference type="OrthoDB" id="3934549at2759"/>
<dbReference type="Proteomes" id="UP000578531">
    <property type="component" value="Unassembled WGS sequence"/>
</dbReference>
<dbReference type="GO" id="GO:0016020">
    <property type="term" value="C:membrane"/>
    <property type="evidence" value="ECO:0007669"/>
    <property type="project" value="UniProtKB-SubCell"/>
</dbReference>
<keyword evidence="10" id="KW-1185">Reference proteome</keyword>
<evidence type="ECO:0000256" key="2">
    <source>
        <dbReference type="ARBA" id="ARBA00022692"/>
    </source>
</evidence>
<evidence type="ECO:0000313" key="10">
    <source>
        <dbReference type="Proteomes" id="UP000578531"/>
    </source>
</evidence>
<evidence type="ECO:0000256" key="5">
    <source>
        <dbReference type="ARBA" id="ARBA00038359"/>
    </source>
</evidence>
<comment type="caution">
    <text evidence="9">The sequence shown here is derived from an EMBL/GenBank/DDBJ whole genome shotgun (WGS) entry which is preliminary data.</text>
</comment>
<feature type="transmembrane region" description="Helical" evidence="7">
    <location>
        <begin position="136"/>
        <end position="160"/>
    </location>
</feature>
<feature type="transmembrane region" description="Helical" evidence="7">
    <location>
        <begin position="211"/>
        <end position="228"/>
    </location>
</feature>
<feature type="compositionally biased region" description="Low complexity" evidence="6">
    <location>
        <begin position="447"/>
        <end position="458"/>
    </location>
</feature>
<evidence type="ECO:0000256" key="7">
    <source>
        <dbReference type="SAM" id="Phobius"/>
    </source>
</evidence>
<comment type="similarity">
    <text evidence="5">Belongs to the SAT4 family.</text>
</comment>
<evidence type="ECO:0000259" key="8">
    <source>
        <dbReference type="Pfam" id="PF20684"/>
    </source>
</evidence>
<gene>
    <name evidence="9" type="ORF">HO173_009085</name>
</gene>
<feature type="transmembrane region" description="Helical" evidence="7">
    <location>
        <begin position="180"/>
        <end position="199"/>
    </location>
</feature>
<organism evidence="9 10">
    <name type="scientific">Letharia columbiana</name>
    <dbReference type="NCBI Taxonomy" id="112416"/>
    <lineage>
        <taxon>Eukaryota</taxon>
        <taxon>Fungi</taxon>
        <taxon>Dikarya</taxon>
        <taxon>Ascomycota</taxon>
        <taxon>Pezizomycotina</taxon>
        <taxon>Lecanoromycetes</taxon>
        <taxon>OSLEUM clade</taxon>
        <taxon>Lecanoromycetidae</taxon>
        <taxon>Lecanorales</taxon>
        <taxon>Lecanorineae</taxon>
        <taxon>Parmeliaceae</taxon>
        <taxon>Letharia</taxon>
    </lineage>
</organism>
<dbReference type="EMBL" id="JACCJC010000046">
    <property type="protein sequence ID" value="KAF6232646.1"/>
    <property type="molecule type" value="Genomic_DNA"/>
</dbReference>
<sequence length="493" mass="54299">MFPGSPTDENRGPSLLIAEWLTLALALIAVGLRLHGRCISLNIPGWDDHTILAATVFGVAQAIISVIQVDNRFGHHAATLTPHQISATIMWTTINGMLQILGTLLVRLSSCLLVLRMPPVGHTKQPHARAIYMLMAFFLIISTASFFVLCFQCMPIQGLWDESLHARCIPKETRGMIQKVFGIFDIVINFLTASLPLIFLLNLQTRLREKWGVLTIAFLAYGTAGASICRVYCETGGNDPSWGLACVEICLSVEQNIGTVITSIPTLGDPFLIFLDHTRTSFLGRYLWPNPPLPSCWGDSQSDDIHLQNVPSFPDGQFDPECDAASEDANFWHAVDSQMGGLSFDACARPQKAYCPSKRSSRQSSKTRSRWGSRPTSRWGSRSSSPNPKKQHSTTSKETPPKSPFPKSNSPESTTPTSTPPKSTTPISTPPKSNTARSSKTNSRMYSRGPSVDRSPGSSDRRSFRSRISRTSSWIRWSWRAGDDPGYDEGDGP</sequence>
<feature type="transmembrane region" description="Helical" evidence="7">
    <location>
        <begin position="51"/>
        <end position="69"/>
    </location>
</feature>
<accession>A0A8H6FQ83</accession>
<feature type="transmembrane region" description="Helical" evidence="7">
    <location>
        <begin position="12"/>
        <end position="30"/>
    </location>
</feature>
<keyword evidence="3 7" id="KW-1133">Transmembrane helix</keyword>
<dbReference type="RefSeq" id="XP_037162072.1">
    <property type="nucleotide sequence ID" value="XM_037310978.1"/>
</dbReference>